<reference evidence="1 2" key="1">
    <citation type="journal article" date="2022" name="Nat. Genet.">
        <title>Improved pea reference genome and pan-genome highlight genomic features and evolutionary characteristics.</title>
        <authorList>
            <person name="Yang T."/>
            <person name="Liu R."/>
            <person name="Luo Y."/>
            <person name="Hu S."/>
            <person name="Wang D."/>
            <person name="Wang C."/>
            <person name="Pandey M.K."/>
            <person name="Ge S."/>
            <person name="Xu Q."/>
            <person name="Li N."/>
            <person name="Li G."/>
            <person name="Huang Y."/>
            <person name="Saxena R.K."/>
            <person name="Ji Y."/>
            <person name="Li M."/>
            <person name="Yan X."/>
            <person name="He Y."/>
            <person name="Liu Y."/>
            <person name="Wang X."/>
            <person name="Xiang C."/>
            <person name="Varshney R.K."/>
            <person name="Ding H."/>
            <person name="Gao S."/>
            <person name="Zong X."/>
        </authorList>
    </citation>
    <scope>NUCLEOTIDE SEQUENCE [LARGE SCALE GENOMIC DNA]</scope>
    <source>
        <strain evidence="1 2">cv. Zhongwan 6</strain>
    </source>
</reference>
<dbReference type="Proteomes" id="UP001058974">
    <property type="component" value="Chromosome 4"/>
</dbReference>
<organism evidence="1 2">
    <name type="scientific">Pisum sativum</name>
    <name type="common">Garden pea</name>
    <name type="synonym">Lathyrus oleraceus</name>
    <dbReference type="NCBI Taxonomy" id="3888"/>
    <lineage>
        <taxon>Eukaryota</taxon>
        <taxon>Viridiplantae</taxon>
        <taxon>Streptophyta</taxon>
        <taxon>Embryophyta</taxon>
        <taxon>Tracheophyta</taxon>
        <taxon>Spermatophyta</taxon>
        <taxon>Magnoliopsida</taxon>
        <taxon>eudicotyledons</taxon>
        <taxon>Gunneridae</taxon>
        <taxon>Pentapetalae</taxon>
        <taxon>rosids</taxon>
        <taxon>fabids</taxon>
        <taxon>Fabales</taxon>
        <taxon>Fabaceae</taxon>
        <taxon>Papilionoideae</taxon>
        <taxon>50 kb inversion clade</taxon>
        <taxon>NPAAA clade</taxon>
        <taxon>Hologalegina</taxon>
        <taxon>IRL clade</taxon>
        <taxon>Fabeae</taxon>
        <taxon>Lathyrus</taxon>
    </lineage>
</organism>
<protein>
    <recommendedName>
        <fullName evidence="3">CCHC-type domain-containing protein</fullName>
    </recommendedName>
</protein>
<dbReference type="InterPro" id="IPR036875">
    <property type="entry name" value="Znf_CCHC_sf"/>
</dbReference>
<dbReference type="GO" id="GO:0003676">
    <property type="term" value="F:nucleic acid binding"/>
    <property type="evidence" value="ECO:0007669"/>
    <property type="project" value="InterPro"/>
</dbReference>
<dbReference type="Gramene" id="Psat04G0204300-T1">
    <property type="protein sequence ID" value="KAI5417275.1"/>
    <property type="gene ID" value="KIW84_042043"/>
</dbReference>
<dbReference type="EMBL" id="JAMSHJ010000004">
    <property type="protein sequence ID" value="KAI5417275.1"/>
    <property type="molecule type" value="Genomic_DNA"/>
</dbReference>
<sequence>MELNKDESEKQVKTLALNSFEISSQTKKLKEATHDETSDEEFDDDELAFIIIIFRQLARRKIIFSSKIDNFKGSRSGSKDRDGCFNCNKPSHFIVECLDLHRDKRKKENFQKNNFKGKFNKSLMETWEELDNEGEDEKANLALMALILSDSKFEVGFDSKSENTTHVLSKLSISDLGALCHDFMERYSFTTAFSNKHIDSKGPSTFEQS</sequence>
<dbReference type="GO" id="GO:0008270">
    <property type="term" value="F:zinc ion binding"/>
    <property type="evidence" value="ECO:0007669"/>
    <property type="project" value="InterPro"/>
</dbReference>
<accession>A0A9D5ASV9</accession>
<evidence type="ECO:0008006" key="3">
    <source>
        <dbReference type="Google" id="ProtNLM"/>
    </source>
</evidence>
<name>A0A9D5ASV9_PEA</name>
<dbReference type="SUPFAM" id="SSF57756">
    <property type="entry name" value="Retrovirus zinc finger-like domains"/>
    <property type="match status" value="1"/>
</dbReference>
<comment type="caution">
    <text evidence="1">The sequence shown here is derived from an EMBL/GenBank/DDBJ whole genome shotgun (WGS) entry which is preliminary data.</text>
</comment>
<proteinExistence type="predicted"/>
<gene>
    <name evidence="1" type="ORF">KIW84_042043</name>
</gene>
<keyword evidence="2" id="KW-1185">Reference proteome</keyword>
<evidence type="ECO:0000313" key="2">
    <source>
        <dbReference type="Proteomes" id="UP001058974"/>
    </source>
</evidence>
<dbReference type="AlphaFoldDB" id="A0A9D5ASV9"/>
<evidence type="ECO:0000313" key="1">
    <source>
        <dbReference type="EMBL" id="KAI5417275.1"/>
    </source>
</evidence>